<evidence type="ECO:0000313" key="2">
    <source>
        <dbReference type="Proteomes" id="UP001518990"/>
    </source>
</evidence>
<sequence>MLALLVLGGCQSLRREGTADLAGIAGASLSEAITDNGAVTAGIGIGVRSLARAGLQYTERRAQRIEQDSIANAAGSLKLGQVGTWSVRHDVPMLPNREGRVTVVRDIGGIGLQCREILFSVEGDEQEIDGELRPHKAFYTAAICRNGETWKWANAEPATERWGALQ</sequence>
<dbReference type="EMBL" id="JACTNF010000008">
    <property type="protein sequence ID" value="MBO1074868.1"/>
    <property type="molecule type" value="Genomic_DNA"/>
</dbReference>
<accession>A0ABS3KDY5</accession>
<evidence type="ECO:0008006" key="3">
    <source>
        <dbReference type="Google" id="ProtNLM"/>
    </source>
</evidence>
<proteinExistence type="predicted"/>
<name>A0ABS3KDY5_9PROT</name>
<comment type="caution">
    <text evidence="1">The sequence shown here is derived from an EMBL/GenBank/DDBJ whole genome shotgun (WGS) entry which is preliminary data.</text>
</comment>
<gene>
    <name evidence="1" type="ORF">IAI60_09625</name>
</gene>
<keyword evidence="2" id="KW-1185">Reference proteome</keyword>
<dbReference type="Proteomes" id="UP001518990">
    <property type="component" value="Unassembled WGS sequence"/>
</dbReference>
<reference evidence="1 2" key="1">
    <citation type="submission" date="2020-09" db="EMBL/GenBank/DDBJ databases">
        <title>Roseomonas.</title>
        <authorList>
            <person name="Zhu W."/>
        </authorList>
    </citation>
    <scope>NUCLEOTIDE SEQUENCE [LARGE SCALE GENOMIC DNA]</scope>
    <source>
        <strain evidence="1 2">1311</strain>
    </source>
</reference>
<protein>
    <recommendedName>
        <fullName evidence="3">Lipoprotein</fullName>
    </recommendedName>
</protein>
<evidence type="ECO:0000313" key="1">
    <source>
        <dbReference type="EMBL" id="MBO1074868.1"/>
    </source>
</evidence>
<organism evidence="1 2">
    <name type="scientific">Roseomonas marmotae</name>
    <dbReference type="NCBI Taxonomy" id="2768161"/>
    <lineage>
        <taxon>Bacteria</taxon>
        <taxon>Pseudomonadati</taxon>
        <taxon>Pseudomonadota</taxon>
        <taxon>Alphaproteobacteria</taxon>
        <taxon>Acetobacterales</taxon>
        <taxon>Roseomonadaceae</taxon>
        <taxon>Roseomonas</taxon>
    </lineage>
</organism>